<sequence length="668" mass="73568">MSRGTDLNGFIRGLEQITKALLQHQSGEANRIWQNSNIREVVKDAGLKVERKLETSTYGAGQVQETLQQKATEIVDAVSSVKSQAANLAGSLSSIKEPFESPPVSVYGTDPSFGAIDSEDLTDQGTGSASKPQELEKPPVSIPKQNVKPSTRNFTQVAASSAATLAAAAASTAKEALAASKPSINAVKAAAEGLTPNLGSIPVTPRKYQLPPEQKLSERARERKVPATRISRLMSYGGLAAGLGVGALAEVTRRSLGLKEEGAGAGIMDSSPFLTEANAERIVNTLCRVRGAALKLGQMLSIQDNSFMNPQLQQIFERVRQSADFMPSWQMNKALNKELGSDWQEKMSSFDDKPFAAASIGQVHKGTLTNGMDVAMKIQYPGVGESIDSDINNLLAVMNVWKILPEGLYVDSVIASARRELAWEVDYIREAECSRKFRALLKDDQFLYVPEVIESLSSKGVLTSEYVEGLPVDQCLDMDQETKNKICKAVLELCLKELFVWRFMQTDPNWSNFFYNPQSDKLILLDFGASRDFSKSFVDRYMRVIRAAADGDSQQVLVRSREVGFLTGYETKVMEEAHCDAVMILGEAFSDKAFDFGHQSTTARIQNIIPVMLKHRLTAPPEETYSLHRKMSGAFLLCTKLGGVVDCRSLFEETWAHFRFEENENLEL</sequence>
<evidence type="ECO:0000313" key="10">
    <source>
        <dbReference type="RefSeq" id="XP_005091428.1"/>
    </source>
</evidence>
<keyword evidence="8" id="KW-1185">Reference proteome</keyword>
<dbReference type="GO" id="GO:0016301">
    <property type="term" value="F:kinase activity"/>
    <property type="evidence" value="ECO:0007669"/>
    <property type="project" value="UniProtKB-KW"/>
</dbReference>
<keyword evidence="5" id="KW-0067">ATP-binding</keyword>
<keyword evidence="3" id="KW-0808">Transferase</keyword>
<evidence type="ECO:0000256" key="4">
    <source>
        <dbReference type="ARBA" id="ARBA00022741"/>
    </source>
</evidence>
<feature type="region of interest" description="Disordered" evidence="6">
    <location>
        <begin position="203"/>
        <end position="223"/>
    </location>
</feature>
<dbReference type="PANTHER" id="PTHR43851:SF3">
    <property type="entry name" value="COENZYME Q8"/>
    <property type="match status" value="1"/>
</dbReference>
<dbReference type="Proteomes" id="UP000694888">
    <property type="component" value="Unplaced"/>
</dbReference>
<evidence type="ECO:0000256" key="6">
    <source>
        <dbReference type="SAM" id="MobiDB-lite"/>
    </source>
</evidence>
<evidence type="ECO:0000259" key="7">
    <source>
        <dbReference type="Pfam" id="PF03109"/>
    </source>
</evidence>
<comment type="pathway">
    <text evidence="1">Cofactor biosynthesis; ubiquinone biosynthesis.</text>
</comment>
<evidence type="ECO:0000313" key="8">
    <source>
        <dbReference type="Proteomes" id="UP000694888"/>
    </source>
</evidence>
<protein>
    <submittedName>
        <fullName evidence="9 10">Atypical kinase COQ8B, mitochondrial</fullName>
    </submittedName>
</protein>
<feature type="region of interest" description="Disordered" evidence="6">
    <location>
        <begin position="99"/>
        <end position="149"/>
    </location>
</feature>
<gene>
    <name evidence="9 10" type="primary">LOC101862162</name>
</gene>
<feature type="domain" description="ABC1 atypical kinase-like" evidence="7">
    <location>
        <begin position="319"/>
        <end position="557"/>
    </location>
</feature>
<accession>A0ABM0JDV6</accession>
<evidence type="ECO:0000256" key="1">
    <source>
        <dbReference type="ARBA" id="ARBA00004749"/>
    </source>
</evidence>
<dbReference type="GeneID" id="101862162"/>
<keyword evidence="4" id="KW-0547">Nucleotide-binding</keyword>
<dbReference type="InterPro" id="IPR034646">
    <property type="entry name" value="ADCK3_dom"/>
</dbReference>
<dbReference type="SUPFAM" id="SSF56112">
    <property type="entry name" value="Protein kinase-like (PK-like)"/>
    <property type="match status" value="1"/>
</dbReference>
<organism evidence="8 10">
    <name type="scientific">Aplysia californica</name>
    <name type="common">California sea hare</name>
    <dbReference type="NCBI Taxonomy" id="6500"/>
    <lineage>
        <taxon>Eukaryota</taxon>
        <taxon>Metazoa</taxon>
        <taxon>Spiralia</taxon>
        <taxon>Lophotrochozoa</taxon>
        <taxon>Mollusca</taxon>
        <taxon>Gastropoda</taxon>
        <taxon>Heterobranchia</taxon>
        <taxon>Euthyneura</taxon>
        <taxon>Tectipleura</taxon>
        <taxon>Aplysiida</taxon>
        <taxon>Aplysioidea</taxon>
        <taxon>Aplysiidae</taxon>
        <taxon>Aplysia</taxon>
    </lineage>
</organism>
<dbReference type="CDD" id="cd13970">
    <property type="entry name" value="ABC1_ADCK3"/>
    <property type="match status" value="1"/>
</dbReference>
<evidence type="ECO:0000313" key="9">
    <source>
        <dbReference type="RefSeq" id="XP_005091427.1"/>
    </source>
</evidence>
<dbReference type="RefSeq" id="XP_005091427.1">
    <property type="nucleotide sequence ID" value="XM_005091370.3"/>
</dbReference>
<dbReference type="InterPro" id="IPR011009">
    <property type="entry name" value="Kinase-like_dom_sf"/>
</dbReference>
<dbReference type="InterPro" id="IPR004147">
    <property type="entry name" value="ABC1_dom"/>
</dbReference>
<comment type="similarity">
    <text evidence="2">Belongs to the protein kinase superfamily. ADCK protein kinase family.</text>
</comment>
<evidence type="ECO:0000256" key="3">
    <source>
        <dbReference type="ARBA" id="ARBA00022679"/>
    </source>
</evidence>
<evidence type="ECO:0000256" key="5">
    <source>
        <dbReference type="ARBA" id="ARBA00022840"/>
    </source>
</evidence>
<dbReference type="Pfam" id="PF03109">
    <property type="entry name" value="ABC1"/>
    <property type="match status" value="1"/>
</dbReference>
<dbReference type="RefSeq" id="XP_005091428.1">
    <property type="nucleotide sequence ID" value="XM_005091371.3"/>
</dbReference>
<evidence type="ECO:0000256" key="2">
    <source>
        <dbReference type="ARBA" id="ARBA00009670"/>
    </source>
</evidence>
<dbReference type="PANTHER" id="PTHR43851">
    <property type="match status" value="1"/>
</dbReference>
<keyword evidence="9 10" id="KW-0418">Kinase</keyword>
<name>A0ABM0JDV6_APLCA</name>
<reference evidence="9 10" key="1">
    <citation type="submission" date="2025-05" db="UniProtKB">
        <authorList>
            <consortium name="RefSeq"/>
        </authorList>
    </citation>
    <scope>IDENTIFICATION</scope>
</reference>
<dbReference type="InterPro" id="IPR051409">
    <property type="entry name" value="Atypical_kinase_ADCK"/>
</dbReference>
<proteinExistence type="inferred from homology"/>